<comment type="caution">
    <text evidence="3">The sequence shown here is derived from an EMBL/GenBank/DDBJ whole genome shotgun (WGS) entry which is preliminary data.</text>
</comment>
<dbReference type="AlphaFoldDB" id="A0A6G0YCR0"/>
<dbReference type="Proteomes" id="UP000478052">
    <property type="component" value="Unassembled WGS sequence"/>
</dbReference>
<feature type="domain" description="HAT C-terminal dimerisation" evidence="1">
    <location>
        <begin position="876"/>
        <end position="923"/>
    </location>
</feature>
<accession>A0A6G0YCR0</accession>
<dbReference type="OrthoDB" id="10392263at2759"/>
<dbReference type="EMBL" id="VUJU01004730">
    <property type="protein sequence ID" value="KAF0753448.1"/>
    <property type="molecule type" value="Genomic_DNA"/>
</dbReference>
<dbReference type="InterPro" id="IPR012337">
    <property type="entry name" value="RNaseH-like_sf"/>
</dbReference>
<dbReference type="SUPFAM" id="SSF53098">
    <property type="entry name" value="Ribonuclease H-like"/>
    <property type="match status" value="1"/>
</dbReference>
<gene>
    <name evidence="3" type="ORF">FWK35_00011158</name>
</gene>
<proteinExistence type="predicted"/>
<dbReference type="InterPro" id="IPR008906">
    <property type="entry name" value="HATC_C_dom"/>
</dbReference>
<dbReference type="Pfam" id="PF14291">
    <property type="entry name" value="DUF4371"/>
    <property type="match status" value="1"/>
</dbReference>
<reference evidence="3 4" key="1">
    <citation type="submission" date="2019-08" db="EMBL/GenBank/DDBJ databases">
        <title>Whole genome of Aphis craccivora.</title>
        <authorList>
            <person name="Voronova N.V."/>
            <person name="Shulinski R.S."/>
            <person name="Bandarenka Y.V."/>
            <person name="Zhorov D.G."/>
            <person name="Warner D."/>
        </authorList>
    </citation>
    <scope>NUCLEOTIDE SEQUENCE [LARGE SCALE GENOMIC DNA]</scope>
    <source>
        <strain evidence="3">180601</strain>
        <tissue evidence="3">Whole Body</tissue>
    </source>
</reference>
<keyword evidence="4" id="KW-1185">Reference proteome</keyword>
<dbReference type="InterPro" id="IPR025398">
    <property type="entry name" value="DUF4371"/>
</dbReference>
<organism evidence="3 4">
    <name type="scientific">Aphis craccivora</name>
    <name type="common">Cowpea aphid</name>
    <dbReference type="NCBI Taxonomy" id="307492"/>
    <lineage>
        <taxon>Eukaryota</taxon>
        <taxon>Metazoa</taxon>
        <taxon>Ecdysozoa</taxon>
        <taxon>Arthropoda</taxon>
        <taxon>Hexapoda</taxon>
        <taxon>Insecta</taxon>
        <taxon>Pterygota</taxon>
        <taxon>Neoptera</taxon>
        <taxon>Paraneoptera</taxon>
        <taxon>Hemiptera</taxon>
        <taxon>Sternorrhyncha</taxon>
        <taxon>Aphidomorpha</taxon>
        <taxon>Aphidoidea</taxon>
        <taxon>Aphididae</taxon>
        <taxon>Aphidini</taxon>
        <taxon>Aphis</taxon>
        <taxon>Aphis</taxon>
    </lineage>
</organism>
<feature type="domain" description="DUF4371" evidence="2">
    <location>
        <begin position="355"/>
        <end position="554"/>
    </location>
</feature>
<evidence type="ECO:0000313" key="4">
    <source>
        <dbReference type="Proteomes" id="UP000478052"/>
    </source>
</evidence>
<dbReference type="GO" id="GO:0046983">
    <property type="term" value="F:protein dimerization activity"/>
    <property type="evidence" value="ECO:0007669"/>
    <property type="project" value="InterPro"/>
</dbReference>
<name>A0A6G0YCR0_APHCR</name>
<evidence type="ECO:0000259" key="2">
    <source>
        <dbReference type="Pfam" id="PF14291"/>
    </source>
</evidence>
<dbReference type="PANTHER" id="PTHR45749:SF23">
    <property type="entry name" value="ZINC FINGER MYM-TYPE PROTEIN 1-LIKE"/>
    <property type="match status" value="1"/>
</dbReference>
<evidence type="ECO:0000259" key="1">
    <source>
        <dbReference type="Pfam" id="PF05699"/>
    </source>
</evidence>
<dbReference type="PANTHER" id="PTHR45749">
    <property type="match status" value="1"/>
</dbReference>
<sequence length="981" mass="113430">MTSNIIIKNISEKTIHFYKYNQGHIYARTNGTFALGPLERGVHRLQPYKINYISFLSYFGKTQFYLYIFVGIKYNEDFAKTTALINIDVTKSNCRYYRRNIIGSMQRKLKHKRDQKTKKLHGSLDKFTFSTNLSTSPPLPETDVTEIYTNENEITKIEKFVEVCGTTSTNLSTSAQSPETDVTEKYTNENEITKIEKSVEVYGTTSANNFDEKCAIDNTNVTVTTEVCLIDNIDNNDILNPDLPPNNFARFSDDISTWPPKISESFREYFTLNTPKQNIDCIHNSKKKLFEDGHEIHRSWLIYSPSAVSLFCYICKLYSPNNTLLCKEGFSDWQHTKERLREHENSFIHRKAICDFSNRSIDIKRIDCQLVLQYKKDVQYWRDVLKRTVAAVQFLAQRGLAIFGENEIIGNGHNGNFLGIMELIAKFDIFLKEHLNNYGNVGSGKTNYISSYTVREIIILMGDKVLKHIIEEIKNSKYFGMIVDSTPDITHIDQLAIVLRYVNCDGQPVERFVKFQDIYGHTAEFLTITIILKTVLDNGQSYDNARNMAGKYSGLQTRIRTLAPLALFLPCAAHSLNLVGVHAVENCNGAVEYFSIVQSVYNFFSSSTHRWKLLCQHLKCNETLTIKSFSQTRWSANADATKALRQNYAHILSILLEISQDNNENGNTRFDAMNILKKLKKRETAILTIVWDVILQRVNITSKSLQSSTENLFSIVPLYNSLIDFIQYVREHFDDYESKSIELLNEDIEYQSSRKKKTPKSRHLDDTYSEERQLDPRAKFMRDIHYVICDKFIAELNKRKMAYIEVEEKFGFLFNRKEINNQIKNLQSMYTNELDLDPGNFADEWFQFHSLISSHQISRNPAAQLKVIKDMQISHAFQNVETCLQIFLTMPITNCSSERSFSSLKIIKNRLRSTLSLENIDALGISSIESDITANLNFDDVIDQFSKQKARKCFLFFNKENRDGQFGAQNCKMYWAHELVH</sequence>
<protein>
    <submittedName>
        <fullName evidence="3">Zinc finger MYM-type protein 1-like</fullName>
    </submittedName>
</protein>
<dbReference type="Pfam" id="PF05699">
    <property type="entry name" value="Dimer_Tnp_hAT"/>
    <property type="match status" value="1"/>
</dbReference>
<evidence type="ECO:0000313" key="3">
    <source>
        <dbReference type="EMBL" id="KAF0753448.1"/>
    </source>
</evidence>